<comment type="caution">
    <text evidence="2">The sequence shown here is derived from an EMBL/GenBank/DDBJ whole genome shotgun (WGS) entry which is preliminary data.</text>
</comment>
<sequence length="183" mass="20072">MRSSDSSSREREHVDSGTRYKKRRDGLLAKRVTVPHHQVQDPQNHLAQLRQEAKILRASHEIELCCTEKPQCPTLSNAGALKLAAAPANGNASVATSAKDAVIKAGVSAAEKRIAVQQPLSPNAKIHGCYLRVKDNPEKRRLTAKYDYLNTQIMANETAIDDILAYVKAIKEVDVASPAEHQS</sequence>
<dbReference type="EMBL" id="JAGDFM010000226">
    <property type="protein sequence ID" value="KAG7381923.1"/>
    <property type="molecule type" value="Genomic_DNA"/>
</dbReference>
<dbReference type="Proteomes" id="UP000694044">
    <property type="component" value="Unassembled WGS sequence"/>
</dbReference>
<evidence type="ECO:0000256" key="1">
    <source>
        <dbReference type="SAM" id="MobiDB-lite"/>
    </source>
</evidence>
<evidence type="ECO:0000313" key="2">
    <source>
        <dbReference type="EMBL" id="KAG7381923.1"/>
    </source>
</evidence>
<feature type="compositionally biased region" description="Basic and acidic residues" evidence="1">
    <location>
        <begin position="7"/>
        <end position="18"/>
    </location>
</feature>
<protein>
    <submittedName>
        <fullName evidence="2">Uncharacterized protein</fullName>
    </submittedName>
</protein>
<name>A0A8T1VPD7_9STRA</name>
<evidence type="ECO:0000313" key="3">
    <source>
        <dbReference type="Proteomes" id="UP000694044"/>
    </source>
</evidence>
<proteinExistence type="predicted"/>
<gene>
    <name evidence="2" type="ORF">PHYPSEUDO_005450</name>
</gene>
<organism evidence="2 3">
    <name type="scientific">Phytophthora pseudosyringae</name>
    <dbReference type="NCBI Taxonomy" id="221518"/>
    <lineage>
        <taxon>Eukaryota</taxon>
        <taxon>Sar</taxon>
        <taxon>Stramenopiles</taxon>
        <taxon>Oomycota</taxon>
        <taxon>Peronosporomycetes</taxon>
        <taxon>Peronosporales</taxon>
        <taxon>Peronosporaceae</taxon>
        <taxon>Phytophthora</taxon>
    </lineage>
</organism>
<dbReference type="OrthoDB" id="99816at2759"/>
<accession>A0A8T1VPD7</accession>
<keyword evidence="3" id="KW-1185">Reference proteome</keyword>
<dbReference type="AlphaFoldDB" id="A0A8T1VPD7"/>
<reference evidence="2" key="1">
    <citation type="submission" date="2021-02" db="EMBL/GenBank/DDBJ databases">
        <authorList>
            <person name="Palmer J.M."/>
        </authorList>
    </citation>
    <scope>NUCLEOTIDE SEQUENCE</scope>
    <source>
        <strain evidence="2">SCRP734</strain>
    </source>
</reference>
<feature type="region of interest" description="Disordered" evidence="1">
    <location>
        <begin position="1"/>
        <end position="25"/>
    </location>
</feature>